<keyword evidence="1" id="KW-0472">Membrane</keyword>
<name>A0A916RMK4_9HYPH</name>
<evidence type="ECO:0000256" key="1">
    <source>
        <dbReference type="SAM" id="Phobius"/>
    </source>
</evidence>
<accession>A0A916RMK4</accession>
<feature type="transmembrane region" description="Helical" evidence="1">
    <location>
        <begin position="21"/>
        <end position="47"/>
    </location>
</feature>
<evidence type="ECO:0000313" key="2">
    <source>
        <dbReference type="EMBL" id="GGA61749.1"/>
    </source>
</evidence>
<keyword evidence="1" id="KW-0812">Transmembrane</keyword>
<feature type="transmembrane region" description="Helical" evidence="1">
    <location>
        <begin position="53"/>
        <end position="77"/>
    </location>
</feature>
<reference evidence="2" key="1">
    <citation type="journal article" date="2014" name="Int. J. Syst. Evol. Microbiol.">
        <title>Complete genome sequence of Corynebacterium casei LMG S-19264T (=DSM 44701T), isolated from a smear-ripened cheese.</title>
        <authorList>
            <consortium name="US DOE Joint Genome Institute (JGI-PGF)"/>
            <person name="Walter F."/>
            <person name="Albersmeier A."/>
            <person name="Kalinowski J."/>
            <person name="Ruckert C."/>
        </authorList>
    </citation>
    <scope>NUCLEOTIDE SEQUENCE</scope>
    <source>
        <strain evidence="2">CGMCC 1.15320</strain>
    </source>
</reference>
<keyword evidence="1" id="KW-1133">Transmembrane helix</keyword>
<comment type="caution">
    <text evidence="2">The sequence shown here is derived from an EMBL/GenBank/DDBJ whole genome shotgun (WGS) entry which is preliminary data.</text>
</comment>
<reference evidence="2" key="2">
    <citation type="submission" date="2020-09" db="EMBL/GenBank/DDBJ databases">
        <authorList>
            <person name="Sun Q."/>
            <person name="Zhou Y."/>
        </authorList>
    </citation>
    <scope>NUCLEOTIDE SEQUENCE</scope>
    <source>
        <strain evidence="2">CGMCC 1.15320</strain>
    </source>
</reference>
<gene>
    <name evidence="2" type="ORF">GCM10011385_14330</name>
</gene>
<dbReference type="AlphaFoldDB" id="A0A916RMK4"/>
<sequence length="82" mass="7902">MRLLVESEKTPIAGGSTEDELVRLGVIGISWAGVMTSAGVGCAIGSLGGPIAKLAGCGIGMGAGLVAGILGAMGSVVRTNFA</sequence>
<keyword evidence="3" id="KW-1185">Reference proteome</keyword>
<dbReference type="Proteomes" id="UP000636264">
    <property type="component" value="Unassembled WGS sequence"/>
</dbReference>
<evidence type="ECO:0000313" key="3">
    <source>
        <dbReference type="Proteomes" id="UP000636264"/>
    </source>
</evidence>
<organism evidence="2 3">
    <name type="scientific">Nitratireductor aestuarii</name>
    <dbReference type="NCBI Taxonomy" id="1735103"/>
    <lineage>
        <taxon>Bacteria</taxon>
        <taxon>Pseudomonadati</taxon>
        <taxon>Pseudomonadota</taxon>
        <taxon>Alphaproteobacteria</taxon>
        <taxon>Hyphomicrobiales</taxon>
        <taxon>Phyllobacteriaceae</taxon>
        <taxon>Nitratireductor</taxon>
    </lineage>
</organism>
<protein>
    <submittedName>
        <fullName evidence="2">Uncharacterized protein</fullName>
    </submittedName>
</protein>
<dbReference type="EMBL" id="BMIF01000003">
    <property type="protein sequence ID" value="GGA61749.1"/>
    <property type="molecule type" value="Genomic_DNA"/>
</dbReference>
<proteinExistence type="predicted"/>